<feature type="transmembrane region" description="Helical" evidence="5">
    <location>
        <begin position="105"/>
        <end position="123"/>
    </location>
</feature>
<evidence type="ECO:0000256" key="3">
    <source>
        <dbReference type="ARBA" id="ARBA00022989"/>
    </source>
</evidence>
<gene>
    <name evidence="8" type="primary">TMEM116</name>
</gene>
<feature type="transmembrane region" description="Helical" evidence="5">
    <location>
        <begin position="266"/>
        <end position="286"/>
    </location>
</feature>
<accession>A0A6I9YTI4</accession>
<evidence type="ECO:0000256" key="4">
    <source>
        <dbReference type="ARBA" id="ARBA00023136"/>
    </source>
</evidence>
<dbReference type="KEGG" id="tsr:106553616"/>
<dbReference type="GeneID" id="106553616"/>
<dbReference type="Proteomes" id="UP000504617">
    <property type="component" value="Unplaced"/>
</dbReference>
<evidence type="ECO:0000256" key="1">
    <source>
        <dbReference type="ARBA" id="ARBA00004141"/>
    </source>
</evidence>
<keyword evidence="2 5" id="KW-0812">Transmembrane</keyword>
<reference evidence="8" key="1">
    <citation type="submission" date="2025-08" db="UniProtKB">
        <authorList>
            <consortium name="RefSeq"/>
        </authorList>
    </citation>
    <scope>IDENTIFICATION</scope>
</reference>
<dbReference type="SUPFAM" id="SSF81321">
    <property type="entry name" value="Family A G protein-coupled receptor-like"/>
    <property type="match status" value="1"/>
</dbReference>
<sequence>MASFAPGAATQELLLPLQDLERAQLFAVIHWIQAVTATLSIMGSSSVIGYTVFQNTARSPEVRPLVYLSLSDLFLGLCWLTGALLYSREASHPTGEDNTCYNLQVTGQIFYVASFLYTVNYTWQLYTDLRGKFNQHLHSQMPQMTGYSNRLGRIAILFSSLVPIFLMAPVLGLGNHFQCPQNVTAEHGCLLLHTGNMLSTGSSQHVTCAVLCLYSTGVFLVSFMLSFLAILTLLIRARMLYKRFVNSMGYVGDQQWEMLKVVEQAVVLYPVVFFCCWGPAFILGIVKLARMDNASVYMALYVLEALTASSQGFLNCVVYGWTQHMFHCVKRKACRDVNTQTPLLRSQKRFYASTLPARSQAVAKPSSPATTTVL</sequence>
<protein>
    <submittedName>
        <fullName evidence="8">Transmembrane protein 116</fullName>
    </submittedName>
</protein>
<evidence type="ECO:0000313" key="8">
    <source>
        <dbReference type="RefSeq" id="XP_013927627.1"/>
    </source>
</evidence>
<dbReference type="GO" id="GO:0007189">
    <property type="term" value="P:adenylate cyclase-activating G protein-coupled receptor signaling pathway"/>
    <property type="evidence" value="ECO:0007669"/>
    <property type="project" value="TreeGrafter"/>
</dbReference>
<dbReference type="PRINTS" id="PR02001">
    <property type="entry name" value="GCR1CAMPR"/>
</dbReference>
<dbReference type="GO" id="GO:0004930">
    <property type="term" value="F:G protein-coupled receptor activity"/>
    <property type="evidence" value="ECO:0007669"/>
    <property type="project" value="TreeGrafter"/>
</dbReference>
<comment type="subcellular location">
    <subcellularLocation>
        <location evidence="1">Membrane</location>
        <topology evidence="1">Multi-pass membrane protein</topology>
    </subcellularLocation>
</comment>
<evidence type="ECO:0000313" key="7">
    <source>
        <dbReference type="Proteomes" id="UP000504617"/>
    </source>
</evidence>
<dbReference type="RefSeq" id="XP_013927627.1">
    <property type="nucleotide sequence ID" value="XM_014072152.1"/>
</dbReference>
<dbReference type="InterPro" id="IPR017452">
    <property type="entry name" value="GPCR_Rhodpsn_7TM"/>
</dbReference>
<dbReference type="CTD" id="89894"/>
<dbReference type="AlphaFoldDB" id="A0A6I9YTI4"/>
<feature type="transmembrane region" description="Helical" evidence="5">
    <location>
        <begin position="298"/>
        <end position="322"/>
    </location>
</feature>
<dbReference type="PANTHER" id="PTHR23112:SF0">
    <property type="entry name" value="TRANSMEMBRANE PROTEIN 116"/>
    <property type="match status" value="1"/>
</dbReference>
<feature type="domain" description="G-protein coupled receptors family 1 profile" evidence="6">
    <location>
        <begin position="43"/>
        <end position="319"/>
    </location>
</feature>
<feature type="transmembrane region" description="Helical" evidence="5">
    <location>
        <begin position="213"/>
        <end position="235"/>
    </location>
</feature>
<feature type="transmembrane region" description="Helical" evidence="5">
    <location>
        <begin position="151"/>
        <end position="171"/>
    </location>
</feature>
<evidence type="ECO:0000259" key="6">
    <source>
        <dbReference type="PROSITE" id="PS50262"/>
    </source>
</evidence>
<dbReference type="OrthoDB" id="10070607at2759"/>
<dbReference type="PANTHER" id="PTHR23112">
    <property type="entry name" value="G PROTEIN-COUPLED RECEPTOR 157-RELATED"/>
    <property type="match status" value="1"/>
</dbReference>
<organism evidence="7 8">
    <name type="scientific">Thamnophis sirtalis</name>
    <dbReference type="NCBI Taxonomy" id="35019"/>
    <lineage>
        <taxon>Eukaryota</taxon>
        <taxon>Metazoa</taxon>
        <taxon>Chordata</taxon>
        <taxon>Craniata</taxon>
        <taxon>Vertebrata</taxon>
        <taxon>Euteleostomi</taxon>
        <taxon>Lepidosauria</taxon>
        <taxon>Squamata</taxon>
        <taxon>Bifurcata</taxon>
        <taxon>Unidentata</taxon>
        <taxon>Episquamata</taxon>
        <taxon>Toxicofera</taxon>
        <taxon>Serpentes</taxon>
        <taxon>Colubroidea</taxon>
        <taxon>Colubridae</taxon>
        <taxon>Natricinae</taxon>
        <taxon>Thamnophis</taxon>
    </lineage>
</organism>
<evidence type="ECO:0000256" key="5">
    <source>
        <dbReference type="SAM" id="Phobius"/>
    </source>
</evidence>
<name>A0A6I9YTI4_9SAUR</name>
<evidence type="ECO:0000256" key="2">
    <source>
        <dbReference type="ARBA" id="ARBA00022692"/>
    </source>
</evidence>
<dbReference type="InterPro" id="IPR022343">
    <property type="entry name" value="GCR1-cAMP_receptor"/>
</dbReference>
<feature type="transmembrane region" description="Helical" evidence="5">
    <location>
        <begin position="65"/>
        <end position="85"/>
    </location>
</feature>
<keyword evidence="4 5" id="KW-0472">Membrane</keyword>
<keyword evidence="7" id="KW-1185">Reference proteome</keyword>
<keyword evidence="3 5" id="KW-1133">Transmembrane helix</keyword>
<dbReference type="Gene3D" id="1.20.1070.10">
    <property type="entry name" value="Rhodopsin 7-helix transmembrane proteins"/>
    <property type="match status" value="1"/>
</dbReference>
<feature type="transmembrane region" description="Helical" evidence="5">
    <location>
        <begin position="28"/>
        <end position="53"/>
    </location>
</feature>
<dbReference type="PROSITE" id="PS50262">
    <property type="entry name" value="G_PROTEIN_RECEP_F1_2"/>
    <property type="match status" value="1"/>
</dbReference>
<proteinExistence type="predicted"/>
<dbReference type="GO" id="GO:0005886">
    <property type="term" value="C:plasma membrane"/>
    <property type="evidence" value="ECO:0007669"/>
    <property type="project" value="TreeGrafter"/>
</dbReference>